<evidence type="ECO:0000256" key="1">
    <source>
        <dbReference type="SAM" id="MobiDB-lite"/>
    </source>
</evidence>
<accession>A0A4S8LY94</accession>
<protein>
    <submittedName>
        <fullName evidence="2">Uncharacterized protein</fullName>
    </submittedName>
</protein>
<evidence type="ECO:0000313" key="3">
    <source>
        <dbReference type="Proteomes" id="UP000297245"/>
    </source>
</evidence>
<dbReference type="Proteomes" id="UP000297245">
    <property type="component" value="Unassembled WGS sequence"/>
</dbReference>
<reference evidence="2 3" key="1">
    <citation type="journal article" date="2019" name="Nat. Ecol. Evol.">
        <title>Megaphylogeny resolves global patterns of mushroom evolution.</title>
        <authorList>
            <person name="Varga T."/>
            <person name="Krizsan K."/>
            <person name="Foldi C."/>
            <person name="Dima B."/>
            <person name="Sanchez-Garcia M."/>
            <person name="Sanchez-Ramirez S."/>
            <person name="Szollosi G.J."/>
            <person name="Szarkandi J.G."/>
            <person name="Papp V."/>
            <person name="Albert L."/>
            <person name="Andreopoulos W."/>
            <person name="Angelini C."/>
            <person name="Antonin V."/>
            <person name="Barry K.W."/>
            <person name="Bougher N.L."/>
            <person name="Buchanan P."/>
            <person name="Buyck B."/>
            <person name="Bense V."/>
            <person name="Catcheside P."/>
            <person name="Chovatia M."/>
            <person name="Cooper J."/>
            <person name="Damon W."/>
            <person name="Desjardin D."/>
            <person name="Finy P."/>
            <person name="Geml J."/>
            <person name="Haridas S."/>
            <person name="Hughes K."/>
            <person name="Justo A."/>
            <person name="Karasinski D."/>
            <person name="Kautmanova I."/>
            <person name="Kiss B."/>
            <person name="Kocsube S."/>
            <person name="Kotiranta H."/>
            <person name="LaButti K.M."/>
            <person name="Lechner B.E."/>
            <person name="Liimatainen K."/>
            <person name="Lipzen A."/>
            <person name="Lukacs Z."/>
            <person name="Mihaltcheva S."/>
            <person name="Morgado L.N."/>
            <person name="Niskanen T."/>
            <person name="Noordeloos M.E."/>
            <person name="Ohm R.A."/>
            <person name="Ortiz-Santana B."/>
            <person name="Ovrebo C."/>
            <person name="Racz N."/>
            <person name="Riley R."/>
            <person name="Savchenko A."/>
            <person name="Shiryaev A."/>
            <person name="Soop K."/>
            <person name="Spirin V."/>
            <person name="Szebenyi C."/>
            <person name="Tomsovsky M."/>
            <person name="Tulloss R.E."/>
            <person name="Uehling J."/>
            <person name="Grigoriev I.V."/>
            <person name="Vagvolgyi C."/>
            <person name="Papp T."/>
            <person name="Martin F.M."/>
            <person name="Miettinen O."/>
            <person name="Hibbett D.S."/>
            <person name="Nagy L.G."/>
        </authorList>
    </citation>
    <scope>NUCLEOTIDE SEQUENCE [LARGE SCALE GENOMIC DNA]</scope>
    <source>
        <strain evidence="2 3">CBS 962.96</strain>
    </source>
</reference>
<dbReference type="EMBL" id="ML179222">
    <property type="protein sequence ID" value="THU94530.1"/>
    <property type="molecule type" value="Genomic_DNA"/>
</dbReference>
<feature type="region of interest" description="Disordered" evidence="1">
    <location>
        <begin position="113"/>
        <end position="148"/>
    </location>
</feature>
<keyword evidence="3" id="KW-1185">Reference proteome</keyword>
<gene>
    <name evidence="2" type="ORF">K435DRAFT_860488</name>
</gene>
<name>A0A4S8LY94_DENBC</name>
<feature type="compositionally biased region" description="Pro residues" evidence="1">
    <location>
        <begin position="139"/>
        <end position="148"/>
    </location>
</feature>
<feature type="region of interest" description="Disordered" evidence="1">
    <location>
        <begin position="1"/>
        <end position="20"/>
    </location>
</feature>
<proteinExistence type="predicted"/>
<organism evidence="2 3">
    <name type="scientific">Dendrothele bispora (strain CBS 962.96)</name>
    <dbReference type="NCBI Taxonomy" id="1314807"/>
    <lineage>
        <taxon>Eukaryota</taxon>
        <taxon>Fungi</taxon>
        <taxon>Dikarya</taxon>
        <taxon>Basidiomycota</taxon>
        <taxon>Agaricomycotina</taxon>
        <taxon>Agaricomycetes</taxon>
        <taxon>Agaricomycetidae</taxon>
        <taxon>Agaricales</taxon>
        <taxon>Agaricales incertae sedis</taxon>
        <taxon>Dendrothele</taxon>
    </lineage>
</organism>
<evidence type="ECO:0000313" key="2">
    <source>
        <dbReference type="EMBL" id="THU94530.1"/>
    </source>
</evidence>
<sequence>MPAHPSHTATARGRRVARQTAVSIRRTVSAGAQPSHLRALPRNSDASRNRWFSAWIKSNVENDDKVLVEVTHKVLPGIGDHVSLGRDKRQSQRTSLRGFKQLLKKGWNEVVNIRSKTRNSRGEEPQYKPRGRPVKPISGVPPPKPKPW</sequence>
<dbReference type="AlphaFoldDB" id="A0A4S8LY94"/>